<dbReference type="EMBL" id="CP017641">
    <property type="protein sequence ID" value="APZ95424.1"/>
    <property type="molecule type" value="Genomic_DNA"/>
</dbReference>
<proteinExistence type="predicted"/>
<reference evidence="1 2" key="1">
    <citation type="journal article" date="2016" name="Front. Microbiol.">
        <title>Fuerstia marisgermanicae gen. nov., sp. nov., an Unusual Member of the Phylum Planctomycetes from the German Wadden Sea.</title>
        <authorList>
            <person name="Kohn T."/>
            <person name="Heuer A."/>
            <person name="Jogler M."/>
            <person name="Vollmers J."/>
            <person name="Boedeker C."/>
            <person name="Bunk B."/>
            <person name="Rast P."/>
            <person name="Borchert D."/>
            <person name="Glockner I."/>
            <person name="Freese H.M."/>
            <person name="Klenk H.P."/>
            <person name="Overmann J."/>
            <person name="Kaster A.K."/>
            <person name="Rohde M."/>
            <person name="Wiegand S."/>
            <person name="Jogler C."/>
        </authorList>
    </citation>
    <scope>NUCLEOTIDE SEQUENCE [LARGE SCALE GENOMIC DNA]</scope>
    <source>
        <strain evidence="1 2">NH11</strain>
    </source>
</reference>
<organism evidence="1 2">
    <name type="scientific">Fuerstiella marisgermanici</name>
    <dbReference type="NCBI Taxonomy" id="1891926"/>
    <lineage>
        <taxon>Bacteria</taxon>
        <taxon>Pseudomonadati</taxon>
        <taxon>Planctomycetota</taxon>
        <taxon>Planctomycetia</taxon>
        <taxon>Planctomycetales</taxon>
        <taxon>Planctomycetaceae</taxon>
        <taxon>Fuerstiella</taxon>
    </lineage>
</organism>
<name>A0A1P8WMY8_9PLAN</name>
<accession>A0A1P8WMY8</accession>
<dbReference type="STRING" id="1891926.Fuma_05082"/>
<dbReference type="AlphaFoldDB" id="A0A1P8WMY8"/>
<gene>
    <name evidence="1" type="ORF">Fuma_05082</name>
</gene>
<evidence type="ECO:0000313" key="2">
    <source>
        <dbReference type="Proteomes" id="UP000187735"/>
    </source>
</evidence>
<dbReference type="Proteomes" id="UP000187735">
    <property type="component" value="Chromosome"/>
</dbReference>
<dbReference type="KEGG" id="fmr:Fuma_05082"/>
<evidence type="ECO:0000313" key="1">
    <source>
        <dbReference type="EMBL" id="APZ95424.1"/>
    </source>
</evidence>
<sequence>MCYRPVAAFMKNFKRTSEARSGRCSRLLGRGDLPWDSPEFLRFDHSAGFLAKSTTSLWADASRGSPKTRLGCFISKVSEYTGRSPDC</sequence>
<protein>
    <submittedName>
        <fullName evidence="1">Uncharacterized protein</fullName>
    </submittedName>
</protein>
<keyword evidence="2" id="KW-1185">Reference proteome</keyword>